<dbReference type="AlphaFoldDB" id="A0AAD4SLM7"/>
<dbReference type="Pfam" id="PF00722">
    <property type="entry name" value="Glyco_hydro_16"/>
    <property type="match status" value="2"/>
</dbReference>
<name>A0AAD4SLM7_9MAGN</name>
<evidence type="ECO:0000256" key="3">
    <source>
        <dbReference type="PIRSR" id="PIRSR608264-1"/>
    </source>
</evidence>
<dbReference type="Proteomes" id="UP001202328">
    <property type="component" value="Unassembled WGS sequence"/>
</dbReference>
<keyword evidence="2" id="KW-0326">Glycosidase</keyword>
<reference evidence="5" key="1">
    <citation type="submission" date="2022-04" db="EMBL/GenBank/DDBJ databases">
        <title>A functionally conserved STORR gene fusion in Papaver species that diverged 16.8 million years ago.</title>
        <authorList>
            <person name="Catania T."/>
        </authorList>
    </citation>
    <scope>NUCLEOTIDE SEQUENCE</scope>
    <source>
        <strain evidence="5">S-188037</strain>
    </source>
</reference>
<protein>
    <recommendedName>
        <fullName evidence="4">GH16 domain-containing protein</fullName>
    </recommendedName>
</protein>
<dbReference type="InterPro" id="IPR008264">
    <property type="entry name" value="Beta_glucanase"/>
</dbReference>
<evidence type="ECO:0000256" key="2">
    <source>
        <dbReference type="ARBA" id="ARBA00023295"/>
    </source>
</evidence>
<gene>
    <name evidence="5" type="ORF">MKW98_011750</name>
</gene>
<evidence type="ECO:0000313" key="5">
    <source>
        <dbReference type="EMBL" id="KAI3913689.1"/>
    </source>
</evidence>
<comment type="caution">
    <text evidence="5">The sequence shown here is derived from an EMBL/GenBank/DDBJ whole genome shotgun (WGS) entry which is preliminary data.</text>
</comment>
<dbReference type="InterPro" id="IPR013320">
    <property type="entry name" value="ConA-like_dom_sf"/>
</dbReference>
<evidence type="ECO:0000256" key="1">
    <source>
        <dbReference type="ARBA" id="ARBA00022801"/>
    </source>
</evidence>
<dbReference type="GO" id="GO:0004553">
    <property type="term" value="F:hydrolase activity, hydrolyzing O-glycosyl compounds"/>
    <property type="evidence" value="ECO:0007669"/>
    <property type="project" value="InterPro"/>
</dbReference>
<evidence type="ECO:0000259" key="4">
    <source>
        <dbReference type="PROSITE" id="PS51762"/>
    </source>
</evidence>
<organism evidence="5 6">
    <name type="scientific">Papaver atlanticum</name>
    <dbReference type="NCBI Taxonomy" id="357466"/>
    <lineage>
        <taxon>Eukaryota</taxon>
        <taxon>Viridiplantae</taxon>
        <taxon>Streptophyta</taxon>
        <taxon>Embryophyta</taxon>
        <taxon>Tracheophyta</taxon>
        <taxon>Spermatophyta</taxon>
        <taxon>Magnoliopsida</taxon>
        <taxon>Ranunculales</taxon>
        <taxon>Papaveraceae</taxon>
        <taxon>Papaveroideae</taxon>
        <taxon>Papaver</taxon>
    </lineage>
</organism>
<evidence type="ECO:0000313" key="6">
    <source>
        <dbReference type="Proteomes" id="UP001202328"/>
    </source>
</evidence>
<keyword evidence="6" id="KW-1185">Reference proteome</keyword>
<accession>A0AAD4SLM7</accession>
<dbReference type="InterPro" id="IPR044791">
    <property type="entry name" value="Beta-glucanase/XTH"/>
</dbReference>
<dbReference type="PANTHER" id="PTHR31062">
    <property type="entry name" value="XYLOGLUCAN ENDOTRANSGLUCOSYLASE/HYDROLASE PROTEIN 8-RELATED"/>
    <property type="match status" value="1"/>
</dbReference>
<feature type="active site" description="Proton donor" evidence="3">
    <location>
        <position position="80"/>
    </location>
</feature>
<dbReference type="EMBL" id="JAJJMB010009441">
    <property type="protein sequence ID" value="KAI3913689.1"/>
    <property type="molecule type" value="Genomic_DNA"/>
</dbReference>
<feature type="active site" description="Nucleophile" evidence="3">
    <location>
        <position position="76"/>
    </location>
</feature>
<dbReference type="GO" id="GO:0005975">
    <property type="term" value="P:carbohydrate metabolic process"/>
    <property type="evidence" value="ECO:0007669"/>
    <property type="project" value="InterPro"/>
</dbReference>
<feature type="domain" description="GH16" evidence="4">
    <location>
        <begin position="167"/>
        <end position="408"/>
    </location>
</feature>
<feature type="domain" description="GH16" evidence="4">
    <location>
        <begin position="1"/>
        <end position="175"/>
    </location>
</feature>
<dbReference type="InterPro" id="IPR000757">
    <property type="entry name" value="Beta-glucanase-like"/>
</dbReference>
<dbReference type="Gene3D" id="2.60.120.200">
    <property type="match status" value="2"/>
</dbReference>
<dbReference type="PRINTS" id="PR00737">
    <property type="entry name" value="GLHYDRLASE16"/>
</dbReference>
<keyword evidence="1" id="KW-0378">Hydrolase</keyword>
<dbReference type="SUPFAM" id="SSF49899">
    <property type="entry name" value="Concanavalin A-like lectins/glucanases"/>
    <property type="match status" value="2"/>
</dbReference>
<dbReference type="PROSITE" id="PS51762">
    <property type="entry name" value="GH16_2"/>
    <property type="match status" value="2"/>
</dbReference>
<sequence>MSDSEIHQTILLKEITVDYTPEVCTHTLETNEITVLYDERGGSRWRTKTRYQYRTFGAKMKCPDGNTNEGDKSQDEIDFEFLGNNKGVVQTNHYADGSGSKEQIHELGFDCSDGFHDYEIKWSKDYIEWSVDGKIIRRDDNEEGVEFPEKAMFLYASIWDASGINEGEWTGIYEGDDAPYACMYKDVRVPLLTAVAAGEETQKIHQTVLLKGIYVEFNPEACTHKMEAETNEISVVFDERCGSNWRSKAEYRYGTFGAKIKCPTGDTTGLNFNFRVASPMHYRPIHSIGFNFLGNNKRSIRTNAYVTTTDNSREQVHELGFDCSEGFHDYEIKWSEDLIGWLIDGKVIRRYAREENPNKFPRKVMSLRGMVWNASRVQAGKWAGYYTGNDAPYVYTMKDVRVPLLTEVPDSSDDPEEEWMIYKLLED</sequence>
<proteinExistence type="predicted"/>